<evidence type="ECO:0000313" key="6">
    <source>
        <dbReference type="EMBL" id="KAF0731811.1"/>
    </source>
</evidence>
<gene>
    <name evidence="6" type="ORF">Ae201684_011109</name>
</gene>
<dbReference type="PANTHER" id="PTHR12570">
    <property type="match status" value="1"/>
</dbReference>
<keyword evidence="4 5" id="KW-0472">Membrane</keyword>
<feature type="transmembrane region" description="Helical" evidence="5">
    <location>
        <begin position="494"/>
        <end position="512"/>
    </location>
</feature>
<evidence type="ECO:0000256" key="4">
    <source>
        <dbReference type="ARBA" id="ARBA00023136"/>
    </source>
</evidence>
<feature type="transmembrane region" description="Helical" evidence="5">
    <location>
        <begin position="440"/>
        <end position="459"/>
    </location>
</feature>
<comment type="caution">
    <text evidence="6">The sequence shown here is derived from an EMBL/GenBank/DDBJ whole genome shotgun (WGS) entry which is preliminary data.</text>
</comment>
<dbReference type="GO" id="GO:0015095">
    <property type="term" value="F:magnesium ion transmembrane transporter activity"/>
    <property type="evidence" value="ECO:0007669"/>
    <property type="project" value="InterPro"/>
</dbReference>
<reference evidence="6 7" key="1">
    <citation type="submission" date="2019-07" db="EMBL/GenBank/DDBJ databases">
        <title>Genomics analysis of Aphanomyces spp. identifies a new class of oomycete effector associated with host adaptation.</title>
        <authorList>
            <person name="Gaulin E."/>
        </authorList>
    </citation>
    <scope>NUCLEOTIDE SEQUENCE [LARGE SCALE GENOMIC DNA]</scope>
    <source>
        <strain evidence="6 7">ATCC 201684</strain>
    </source>
</reference>
<dbReference type="VEuPathDB" id="FungiDB:AeMF1_011379"/>
<feature type="transmembrane region" description="Helical" evidence="5">
    <location>
        <begin position="56"/>
        <end position="75"/>
    </location>
</feature>
<evidence type="ECO:0000256" key="1">
    <source>
        <dbReference type="ARBA" id="ARBA00004141"/>
    </source>
</evidence>
<keyword evidence="7" id="KW-1185">Reference proteome</keyword>
<feature type="transmembrane region" description="Helical" evidence="5">
    <location>
        <begin position="465"/>
        <end position="485"/>
    </location>
</feature>
<protein>
    <recommendedName>
        <fullName evidence="8">EamA domain-containing protein</fullName>
    </recommendedName>
</protein>
<evidence type="ECO:0008006" key="8">
    <source>
        <dbReference type="Google" id="ProtNLM"/>
    </source>
</evidence>
<feature type="transmembrane region" description="Helical" evidence="5">
    <location>
        <begin position="110"/>
        <end position="128"/>
    </location>
</feature>
<feature type="transmembrane region" description="Helical" evidence="5">
    <location>
        <begin position="613"/>
        <end position="630"/>
    </location>
</feature>
<feature type="transmembrane region" description="Helical" evidence="5">
    <location>
        <begin position="81"/>
        <end position="101"/>
    </location>
</feature>
<feature type="transmembrane region" description="Helical" evidence="5">
    <location>
        <begin position="571"/>
        <end position="593"/>
    </location>
</feature>
<dbReference type="EMBL" id="VJMJ01000140">
    <property type="protein sequence ID" value="KAF0731811.1"/>
    <property type="molecule type" value="Genomic_DNA"/>
</dbReference>
<feature type="transmembrane region" description="Helical" evidence="5">
    <location>
        <begin position="532"/>
        <end position="550"/>
    </location>
</feature>
<dbReference type="Proteomes" id="UP000481153">
    <property type="component" value="Unassembled WGS sequence"/>
</dbReference>
<dbReference type="InterPro" id="IPR037185">
    <property type="entry name" value="EmrE-like"/>
</dbReference>
<feature type="transmembrane region" description="Helical" evidence="5">
    <location>
        <begin position="258"/>
        <end position="281"/>
    </location>
</feature>
<feature type="transmembrane region" description="Helical" evidence="5">
    <location>
        <begin position="12"/>
        <end position="31"/>
    </location>
</feature>
<evidence type="ECO:0000256" key="3">
    <source>
        <dbReference type="ARBA" id="ARBA00022989"/>
    </source>
</evidence>
<keyword evidence="3 5" id="KW-1133">Transmembrane helix</keyword>
<feature type="transmembrane region" description="Helical" evidence="5">
    <location>
        <begin position="642"/>
        <end position="664"/>
    </location>
</feature>
<dbReference type="AlphaFoldDB" id="A0A6G0WWG4"/>
<dbReference type="InterPro" id="IPR008521">
    <property type="entry name" value="Mg_trans_NIPA"/>
</dbReference>
<feature type="transmembrane region" description="Helical" evidence="5">
    <location>
        <begin position="148"/>
        <end position="168"/>
    </location>
</feature>
<name>A0A6G0WWG4_9STRA</name>
<accession>A0A6G0WWG4</accession>
<organism evidence="6 7">
    <name type="scientific">Aphanomyces euteiches</name>
    <dbReference type="NCBI Taxonomy" id="100861"/>
    <lineage>
        <taxon>Eukaryota</taxon>
        <taxon>Sar</taxon>
        <taxon>Stramenopiles</taxon>
        <taxon>Oomycota</taxon>
        <taxon>Saprolegniomycetes</taxon>
        <taxon>Saprolegniales</taxon>
        <taxon>Verrucalvaceae</taxon>
        <taxon>Aphanomyces</taxon>
    </lineage>
</organism>
<dbReference type="Gene3D" id="1.10.3730.20">
    <property type="match status" value="2"/>
</dbReference>
<proteinExistence type="predicted"/>
<feature type="transmembrane region" description="Helical" evidence="5">
    <location>
        <begin position="287"/>
        <end position="309"/>
    </location>
</feature>
<evidence type="ECO:0000256" key="5">
    <source>
        <dbReference type="SAM" id="Phobius"/>
    </source>
</evidence>
<sequence>MTTSGSSEYDLMTGIAMCLVGTTVSNFGLNIQKYSFILQERQPEHERKPYNTQWRWWLGLLGVAIGSIADFAALTYAAQSIIAPVGAFTLVANIFFAHYWLRERLGRNDLFGTILICIGAVMVTIFGSHSSTSYSLDELLALYYRWDMLIYVAAICAILSLLYTMLCRSEEALKNHGNMSDEYKPFRKIHPLAYSGLSGIFGAQSVMFAKSTGELIKQTSHGDNQFDKFLTYVILVCLVMTISMQTHLLSLGLKNFDALYIVPVFTCFYITFSVLGGAVYFEEFKSFGQVQWLCFPAGVFITICGVAILSKREMHQDVRQPLIASSGSSRIGGAAYQVEARDTGDSYETVESPDIKTPVDLYSSKSAASDSTAAGVSKMDIANLTFMSQHSSSNIYIGIGICLLGSTISNLGLNIQKYSFMLQQHLPDSERKPYNTQWRWWLGFAGVGIGSVADFAALSFAAQSIIMPVGAFTLVCNIFFAHYWLKEKLTRNDLIGTVLICIGAVLVTIFGAHQDTEYTLDDLLHLYYRWDMLIYLILILIVLWALFAMLKKAEITLKKKGPLSEEYKTVLKIHPLSYAGLAGTFGAQSVMFAKSTGELIKQSARGNNQFDKVLTYVIILALVLTISLQTHCLSLGLKYFDALYIVPVFQCFFIMFSVISGAVYFEEFKNFSTTQWIVFPIGVLITIAGVIVLSSREMEHDAGAPVDPLPPASSSAENVNDIHLHASHLQRRNSNSISNSFRVLEPEFCPVSNPAQMLTRSSSVGGVFYSTQSVVMSSRGNSDFVAMQDNGTEMTDMNRPQQTPPTSPTHSTVSAAIDIPPEAGPTEAAIHP</sequence>
<feature type="transmembrane region" description="Helical" evidence="5">
    <location>
        <begin position="189"/>
        <end position="209"/>
    </location>
</feature>
<feature type="transmembrane region" description="Helical" evidence="5">
    <location>
        <begin position="676"/>
        <end position="693"/>
    </location>
</feature>
<evidence type="ECO:0000256" key="2">
    <source>
        <dbReference type="ARBA" id="ARBA00022692"/>
    </source>
</evidence>
<feature type="transmembrane region" description="Helical" evidence="5">
    <location>
        <begin position="229"/>
        <end position="251"/>
    </location>
</feature>
<dbReference type="GO" id="GO:0016020">
    <property type="term" value="C:membrane"/>
    <property type="evidence" value="ECO:0007669"/>
    <property type="project" value="UniProtKB-SubCell"/>
</dbReference>
<comment type="subcellular location">
    <subcellularLocation>
        <location evidence="1">Membrane</location>
        <topology evidence="1">Multi-pass membrane protein</topology>
    </subcellularLocation>
</comment>
<keyword evidence="2 5" id="KW-0812">Transmembrane</keyword>
<dbReference type="Pfam" id="PF05653">
    <property type="entry name" value="Mg_trans_NIPA"/>
    <property type="match status" value="2"/>
</dbReference>
<dbReference type="SUPFAM" id="SSF103481">
    <property type="entry name" value="Multidrug resistance efflux transporter EmrE"/>
    <property type="match status" value="2"/>
</dbReference>
<evidence type="ECO:0000313" key="7">
    <source>
        <dbReference type="Proteomes" id="UP000481153"/>
    </source>
</evidence>
<dbReference type="PANTHER" id="PTHR12570:SF9">
    <property type="entry name" value="MAGNESIUM TRANSPORTER NIPA8-RELATED"/>
    <property type="match status" value="1"/>
</dbReference>